<keyword evidence="2" id="KW-1185">Reference proteome</keyword>
<organism evidence="1 2">
    <name type="scientific">Larkinella bovis</name>
    <dbReference type="NCBI Taxonomy" id="683041"/>
    <lineage>
        <taxon>Bacteria</taxon>
        <taxon>Pseudomonadati</taxon>
        <taxon>Bacteroidota</taxon>
        <taxon>Cytophagia</taxon>
        <taxon>Cytophagales</taxon>
        <taxon>Spirosomataceae</taxon>
        <taxon>Larkinella</taxon>
    </lineage>
</organism>
<evidence type="ECO:0000313" key="1">
    <source>
        <dbReference type="EMBL" id="MFC5409657.1"/>
    </source>
</evidence>
<dbReference type="Proteomes" id="UP001596106">
    <property type="component" value="Unassembled WGS sequence"/>
</dbReference>
<accession>A0ABW0IE85</accession>
<gene>
    <name evidence="1" type="ORF">ACFPMF_10080</name>
</gene>
<name>A0ABW0IE85_9BACT</name>
<comment type="caution">
    <text evidence="1">The sequence shown here is derived from an EMBL/GenBank/DDBJ whole genome shotgun (WGS) entry which is preliminary data.</text>
</comment>
<proteinExistence type="predicted"/>
<sequence>MSELGGKLLGEQHAPAATKRISNLLRSKAWSHTLIEAFLLEKAQNVAQQLQDQPQVGVLIWDESVIEKSESIRSEGVYAVRSSKAKRLKGSKPGFLNPPGGRPVPVPGFEWMGLLLAGLKTHPCIAFFRWYTPRGNTLRTAYCSRPAYCRRLLRRSVAVACVWAMLGNAGWGWRFSGPDCGSGSTDAS</sequence>
<dbReference type="RefSeq" id="WP_379843956.1">
    <property type="nucleotide sequence ID" value="NZ_JBHSMA010000002.1"/>
</dbReference>
<reference evidence="2" key="1">
    <citation type="journal article" date="2019" name="Int. J. Syst. Evol. Microbiol.">
        <title>The Global Catalogue of Microorganisms (GCM) 10K type strain sequencing project: providing services to taxonomists for standard genome sequencing and annotation.</title>
        <authorList>
            <consortium name="The Broad Institute Genomics Platform"/>
            <consortium name="The Broad Institute Genome Sequencing Center for Infectious Disease"/>
            <person name="Wu L."/>
            <person name="Ma J."/>
        </authorList>
    </citation>
    <scope>NUCLEOTIDE SEQUENCE [LARGE SCALE GENOMIC DNA]</scope>
    <source>
        <strain evidence="2">CCUG 55250</strain>
    </source>
</reference>
<evidence type="ECO:0000313" key="2">
    <source>
        <dbReference type="Proteomes" id="UP001596106"/>
    </source>
</evidence>
<evidence type="ECO:0008006" key="3">
    <source>
        <dbReference type="Google" id="ProtNLM"/>
    </source>
</evidence>
<dbReference type="EMBL" id="JBHSMA010000002">
    <property type="protein sequence ID" value="MFC5409657.1"/>
    <property type="molecule type" value="Genomic_DNA"/>
</dbReference>
<protein>
    <recommendedName>
        <fullName evidence="3">Transposase IS701-like DDE domain-containing protein</fullName>
    </recommendedName>
</protein>